<feature type="domain" description="Apple" evidence="3">
    <location>
        <begin position="51"/>
        <end position="119"/>
    </location>
</feature>
<evidence type="ECO:0000259" key="3">
    <source>
        <dbReference type="PROSITE" id="PS50948"/>
    </source>
</evidence>
<keyword evidence="1" id="KW-0677">Repeat</keyword>
<dbReference type="SMART" id="SM00223">
    <property type="entry name" value="APPLE"/>
    <property type="match status" value="2"/>
</dbReference>
<dbReference type="InterPro" id="IPR003609">
    <property type="entry name" value="Pan_app"/>
</dbReference>
<proteinExistence type="predicted"/>
<evidence type="ECO:0000256" key="1">
    <source>
        <dbReference type="ARBA" id="ARBA00022737"/>
    </source>
</evidence>
<dbReference type="SUPFAM" id="SSF57414">
    <property type="entry name" value="Hairpin loop containing domain-like"/>
    <property type="match status" value="2"/>
</dbReference>
<reference evidence="4" key="1">
    <citation type="submission" date="2021-02" db="EMBL/GenBank/DDBJ databases">
        <authorList>
            <person name="Dougan E. K."/>
            <person name="Rhodes N."/>
            <person name="Thang M."/>
            <person name="Chan C."/>
        </authorList>
    </citation>
    <scope>NUCLEOTIDE SEQUENCE</scope>
</reference>
<dbReference type="Gene3D" id="3.50.4.10">
    <property type="entry name" value="Hepatocyte Growth Factor"/>
    <property type="match status" value="2"/>
</dbReference>
<keyword evidence="2" id="KW-1015">Disulfide bond</keyword>
<accession>A0A812SXL7</accession>
<keyword evidence="5" id="KW-1185">Reference proteome</keyword>
<dbReference type="InterPro" id="IPR000177">
    <property type="entry name" value="Apple"/>
</dbReference>
<dbReference type="GO" id="GO:0005576">
    <property type="term" value="C:extracellular region"/>
    <property type="evidence" value="ECO:0007669"/>
    <property type="project" value="InterPro"/>
</dbReference>
<dbReference type="GO" id="GO:0006508">
    <property type="term" value="P:proteolysis"/>
    <property type="evidence" value="ECO:0007669"/>
    <property type="project" value="InterPro"/>
</dbReference>
<dbReference type="PROSITE" id="PS50948">
    <property type="entry name" value="PAN"/>
    <property type="match status" value="1"/>
</dbReference>
<gene>
    <name evidence="4" type="ORF">SNAT2548_LOCUS28206</name>
</gene>
<dbReference type="CDD" id="cd01100">
    <property type="entry name" value="APPLE_Factor_XI_like"/>
    <property type="match status" value="1"/>
</dbReference>
<name>A0A812SXL7_9DINO</name>
<comment type="caution">
    <text evidence="4">The sequence shown here is derived from an EMBL/GenBank/DDBJ whole genome shotgun (WGS) entry which is preliminary data.</text>
</comment>
<dbReference type="EMBL" id="CAJNDS010002507">
    <property type="protein sequence ID" value="CAE7503637.1"/>
    <property type="molecule type" value="Genomic_DNA"/>
</dbReference>
<dbReference type="Pfam" id="PF00024">
    <property type="entry name" value="PAN_1"/>
    <property type="match status" value="2"/>
</dbReference>
<dbReference type="OrthoDB" id="9448935at2759"/>
<dbReference type="Proteomes" id="UP000604046">
    <property type="component" value="Unassembled WGS sequence"/>
</dbReference>
<evidence type="ECO:0000313" key="4">
    <source>
        <dbReference type="EMBL" id="CAE7503637.1"/>
    </source>
</evidence>
<organism evidence="4 5">
    <name type="scientific">Symbiodinium natans</name>
    <dbReference type="NCBI Taxonomy" id="878477"/>
    <lineage>
        <taxon>Eukaryota</taxon>
        <taxon>Sar</taxon>
        <taxon>Alveolata</taxon>
        <taxon>Dinophyceae</taxon>
        <taxon>Suessiales</taxon>
        <taxon>Symbiodiniaceae</taxon>
        <taxon>Symbiodinium</taxon>
    </lineage>
</organism>
<evidence type="ECO:0000313" key="5">
    <source>
        <dbReference type="Proteomes" id="UP000604046"/>
    </source>
</evidence>
<sequence length="306" mass="32713">MTAQLVLIGNPHGTSGLKNCAPVTLPVQAPATNAAVTAAPLSFQGELRPKCSFRGKALRDPSVQAPVMMASPLDCQSACTTQPTCQQWTFYNNTGGCWLQSANATEFASEFAVSGPRLCTEPVESSPYEAGHNITRSGQRVMMRSIPRPNCSNRGQAYHHPTIRTPTGAFVADAKVCQLACQAQPSCSKFTYYIDSKACWLLDDNVTTFESVMAISGPKACAEPIAVQPAARVILDAQILARLPAKVELQPPSQWRLTSTSLVLASGFFVLATVGRLLQASTWADRGSRVSDLSPLDPGHSSTDEV</sequence>
<evidence type="ECO:0000256" key="2">
    <source>
        <dbReference type="ARBA" id="ARBA00023157"/>
    </source>
</evidence>
<protein>
    <recommendedName>
        <fullName evidence="3">Apple domain-containing protein</fullName>
    </recommendedName>
</protein>
<dbReference type="AlphaFoldDB" id="A0A812SXL7"/>